<evidence type="ECO:0000256" key="1">
    <source>
        <dbReference type="ARBA" id="ARBA00000085"/>
    </source>
</evidence>
<reference evidence="13 14" key="1">
    <citation type="submission" date="2021-03" db="EMBL/GenBank/DDBJ databases">
        <title>Genomic and phenotypic characterization of Chloracidobacterium isolates provides evidence for multiple species.</title>
        <authorList>
            <person name="Saini M.K."/>
            <person name="Costas A.M.G."/>
            <person name="Tank M."/>
            <person name="Bryant D.A."/>
        </authorList>
    </citation>
    <scope>NUCLEOTIDE SEQUENCE [LARGE SCALE GENOMIC DNA]</scope>
    <source>
        <strain evidence="13 14">N</strain>
    </source>
</reference>
<organism evidence="13 14">
    <name type="scientific">Chloracidobacterium sp. N</name>
    <dbReference type="NCBI Taxonomy" id="2821540"/>
    <lineage>
        <taxon>Bacteria</taxon>
        <taxon>Pseudomonadati</taxon>
        <taxon>Acidobacteriota</taxon>
        <taxon>Terriglobia</taxon>
        <taxon>Terriglobales</taxon>
        <taxon>Acidobacteriaceae</taxon>
        <taxon>Chloracidobacterium</taxon>
        <taxon>Chloracidobacterium aggregatum</taxon>
    </lineage>
</organism>
<evidence type="ECO:0000259" key="12">
    <source>
        <dbReference type="PROSITE" id="PS50885"/>
    </source>
</evidence>
<dbReference type="InterPro" id="IPR036890">
    <property type="entry name" value="HATPase_C_sf"/>
</dbReference>
<name>A0ABX8B1I4_9BACT</name>
<keyword evidence="10" id="KW-1133">Transmembrane helix</keyword>
<dbReference type="CDD" id="cd06225">
    <property type="entry name" value="HAMP"/>
    <property type="match status" value="1"/>
</dbReference>
<evidence type="ECO:0000256" key="9">
    <source>
        <dbReference type="ARBA" id="ARBA00022840"/>
    </source>
</evidence>
<dbReference type="Gene3D" id="6.10.340.10">
    <property type="match status" value="1"/>
</dbReference>
<dbReference type="CDD" id="cd00082">
    <property type="entry name" value="HisKA"/>
    <property type="match status" value="1"/>
</dbReference>
<dbReference type="InterPro" id="IPR050980">
    <property type="entry name" value="2C_sensor_his_kinase"/>
</dbReference>
<dbReference type="SUPFAM" id="SSF158472">
    <property type="entry name" value="HAMP domain-like"/>
    <property type="match status" value="1"/>
</dbReference>
<dbReference type="EMBL" id="CP072642">
    <property type="protein sequence ID" value="QUV93344.1"/>
    <property type="molecule type" value="Genomic_DNA"/>
</dbReference>
<evidence type="ECO:0000259" key="11">
    <source>
        <dbReference type="PROSITE" id="PS50109"/>
    </source>
</evidence>
<dbReference type="PROSITE" id="PS50109">
    <property type="entry name" value="HIS_KIN"/>
    <property type="match status" value="1"/>
</dbReference>
<keyword evidence="8" id="KW-0418">Kinase</keyword>
<evidence type="ECO:0000256" key="5">
    <source>
        <dbReference type="ARBA" id="ARBA00022553"/>
    </source>
</evidence>
<dbReference type="Gene3D" id="3.30.565.10">
    <property type="entry name" value="Histidine kinase-like ATPase, C-terminal domain"/>
    <property type="match status" value="1"/>
</dbReference>
<dbReference type="Pfam" id="PF00672">
    <property type="entry name" value="HAMP"/>
    <property type="match status" value="1"/>
</dbReference>
<dbReference type="Proteomes" id="UP000677668">
    <property type="component" value="Chromosome 1"/>
</dbReference>
<dbReference type="SMART" id="SM00304">
    <property type="entry name" value="HAMP"/>
    <property type="match status" value="1"/>
</dbReference>
<feature type="transmembrane region" description="Helical" evidence="10">
    <location>
        <begin position="12"/>
        <end position="29"/>
    </location>
</feature>
<keyword evidence="10" id="KW-0812">Transmembrane</keyword>
<dbReference type="PROSITE" id="PS50885">
    <property type="entry name" value="HAMP"/>
    <property type="match status" value="1"/>
</dbReference>
<comment type="catalytic activity">
    <reaction evidence="1">
        <text>ATP + protein L-histidine = ADP + protein N-phospho-L-histidine.</text>
        <dbReference type="EC" id="2.7.13.3"/>
    </reaction>
</comment>
<dbReference type="InterPro" id="IPR003660">
    <property type="entry name" value="HAMP_dom"/>
</dbReference>
<dbReference type="EC" id="2.7.13.3" evidence="3"/>
<evidence type="ECO:0000313" key="14">
    <source>
        <dbReference type="Proteomes" id="UP000677668"/>
    </source>
</evidence>
<evidence type="ECO:0000256" key="7">
    <source>
        <dbReference type="ARBA" id="ARBA00022741"/>
    </source>
</evidence>
<dbReference type="PRINTS" id="PR00344">
    <property type="entry name" value="BCTRLSENSOR"/>
</dbReference>
<dbReference type="InterPro" id="IPR004358">
    <property type="entry name" value="Sig_transdc_His_kin-like_C"/>
</dbReference>
<dbReference type="Pfam" id="PF02518">
    <property type="entry name" value="HATPase_c"/>
    <property type="match status" value="1"/>
</dbReference>
<accession>A0ABX8B1I4</accession>
<evidence type="ECO:0000256" key="4">
    <source>
        <dbReference type="ARBA" id="ARBA00022475"/>
    </source>
</evidence>
<feature type="transmembrane region" description="Helical" evidence="10">
    <location>
        <begin position="174"/>
        <end position="193"/>
    </location>
</feature>
<dbReference type="SMART" id="SM00387">
    <property type="entry name" value="HATPase_c"/>
    <property type="match status" value="1"/>
</dbReference>
<dbReference type="InterPro" id="IPR003661">
    <property type="entry name" value="HisK_dim/P_dom"/>
</dbReference>
<keyword evidence="14" id="KW-1185">Reference proteome</keyword>
<dbReference type="InterPro" id="IPR036097">
    <property type="entry name" value="HisK_dim/P_sf"/>
</dbReference>
<comment type="subcellular location">
    <subcellularLocation>
        <location evidence="2">Cell membrane</location>
        <topology evidence="2">Multi-pass membrane protein</topology>
    </subcellularLocation>
</comment>
<dbReference type="Gene3D" id="1.10.287.130">
    <property type="match status" value="1"/>
</dbReference>
<evidence type="ECO:0000313" key="13">
    <source>
        <dbReference type="EMBL" id="QUV93344.1"/>
    </source>
</evidence>
<dbReference type="SUPFAM" id="SSF55874">
    <property type="entry name" value="ATPase domain of HSP90 chaperone/DNA topoisomerase II/histidine kinase"/>
    <property type="match status" value="1"/>
</dbReference>
<evidence type="ECO:0000256" key="3">
    <source>
        <dbReference type="ARBA" id="ARBA00012438"/>
    </source>
</evidence>
<keyword evidence="5" id="KW-0597">Phosphoprotein</keyword>
<keyword evidence="4" id="KW-1003">Cell membrane</keyword>
<feature type="domain" description="HAMP" evidence="12">
    <location>
        <begin position="193"/>
        <end position="245"/>
    </location>
</feature>
<dbReference type="PANTHER" id="PTHR44936">
    <property type="entry name" value="SENSOR PROTEIN CREC"/>
    <property type="match status" value="1"/>
</dbReference>
<evidence type="ECO:0000256" key="10">
    <source>
        <dbReference type="SAM" id="Phobius"/>
    </source>
</evidence>
<dbReference type="SMART" id="SM00388">
    <property type="entry name" value="HisKA"/>
    <property type="match status" value="1"/>
</dbReference>
<dbReference type="SUPFAM" id="SSF47384">
    <property type="entry name" value="Homodimeric domain of signal transducing histidine kinase"/>
    <property type="match status" value="1"/>
</dbReference>
<gene>
    <name evidence="13" type="ORF">J8C05_08150</name>
</gene>
<keyword evidence="7" id="KW-0547">Nucleotide-binding</keyword>
<protein>
    <recommendedName>
        <fullName evidence="3">histidine kinase</fullName>
        <ecNumber evidence="3">2.7.13.3</ecNumber>
    </recommendedName>
</protein>
<keyword evidence="9" id="KW-0067">ATP-binding</keyword>
<evidence type="ECO:0000256" key="8">
    <source>
        <dbReference type="ARBA" id="ARBA00022777"/>
    </source>
</evidence>
<sequence length="481" mass="52224">MPRYLDLRFRLAALLSIVIIGMVAVLYELNRRAERQILAQVEVQTAQLTTALEVGLQSISTSDYLDDFIRSRRLTPSQLQRIRRIAIVDANGLVTDSTLRAERGQRLALPTDESLVQEGDPLAANTTENSLARTVFIPFQALGKDGAPERNYVVVTISAQTLAETIATTSRQRLLATGAALLVALVVAVALVWRFTQPIGDLVTATRRIEAGDLTVQLRLNRRDEIGLLAARFNAMVVRLREVRELEERLNQAERAAVVGRLASGIAHEIRNPLNFINLTMDHIRTRYAPSDAAEHATFERLTAAVKDEIARLNTLVTNVLRIGRPATLSLRPVRLGELIAAVLDVVRSKAEAQQVSLICVDETGGMPIEADADSLKSCFSNLVINAIEAMPHGGELHLSITPTATGQAVQVRDSGLGIAPDDLGHIFDPYFSTKDTGIGLGLAVTRQIILDHGGTITVESTPGQGTTFTVTLPHRSASPG</sequence>
<dbReference type="InterPro" id="IPR005467">
    <property type="entry name" value="His_kinase_dom"/>
</dbReference>
<feature type="domain" description="Histidine kinase" evidence="11">
    <location>
        <begin position="265"/>
        <end position="477"/>
    </location>
</feature>
<dbReference type="PANTHER" id="PTHR44936:SF10">
    <property type="entry name" value="SENSOR PROTEIN RSTB"/>
    <property type="match status" value="1"/>
</dbReference>
<dbReference type="InterPro" id="IPR003594">
    <property type="entry name" value="HATPase_dom"/>
</dbReference>
<proteinExistence type="predicted"/>
<keyword evidence="10" id="KW-0472">Membrane</keyword>
<dbReference type="CDD" id="cd00075">
    <property type="entry name" value="HATPase"/>
    <property type="match status" value="1"/>
</dbReference>
<dbReference type="Pfam" id="PF00512">
    <property type="entry name" value="HisKA"/>
    <property type="match status" value="1"/>
</dbReference>
<evidence type="ECO:0000256" key="2">
    <source>
        <dbReference type="ARBA" id="ARBA00004651"/>
    </source>
</evidence>
<keyword evidence="6" id="KW-0808">Transferase</keyword>
<evidence type="ECO:0000256" key="6">
    <source>
        <dbReference type="ARBA" id="ARBA00022679"/>
    </source>
</evidence>
<dbReference type="RefSeq" id="WP_211421735.1">
    <property type="nucleotide sequence ID" value="NZ_CP072642.1"/>
</dbReference>